<evidence type="ECO:0000256" key="4">
    <source>
        <dbReference type="HAMAP-Rule" id="MF_00201"/>
    </source>
</evidence>
<sequence length="238" mass="27535">MVLRTQGLALKITPYAETSIVAQIYTLDYGLQSYLIQGAKNPKSKIPVSILQPFHLLDMVVYHKNNSQLQRIKEARQYPLLRQLPFDILKSSISQFLNEVLYKVLRHQEADAAVFSFVADSIQWLDQTTAKLGNFHLVFLINLSRYLGFYPIQSDKPYLDLAEGIFTNIMPTHAHVLVEPNTSMFRALMQCTYENMSNVALSKQDRRYLLEKTLDLYRLHTENFGEVRSLEILEEIFA</sequence>
<dbReference type="SUPFAM" id="SSF50249">
    <property type="entry name" value="Nucleic acid-binding proteins"/>
    <property type="match status" value="1"/>
</dbReference>
<dbReference type="PANTHER" id="PTHR33991">
    <property type="entry name" value="DNA REPAIR PROTEIN RECO"/>
    <property type="match status" value="1"/>
</dbReference>
<dbReference type="Gene3D" id="2.40.50.140">
    <property type="entry name" value="Nucleic acid-binding proteins"/>
    <property type="match status" value="1"/>
</dbReference>
<dbReference type="InterPro" id="IPR012340">
    <property type="entry name" value="NA-bd_OB-fold"/>
</dbReference>
<evidence type="ECO:0000256" key="3">
    <source>
        <dbReference type="ARBA" id="ARBA00023204"/>
    </source>
</evidence>
<dbReference type="InterPro" id="IPR022572">
    <property type="entry name" value="DNA_rep/recomb_RecO_N"/>
</dbReference>
<dbReference type="NCBIfam" id="TIGR00613">
    <property type="entry name" value="reco"/>
    <property type="match status" value="1"/>
</dbReference>
<evidence type="ECO:0000313" key="6">
    <source>
        <dbReference type="EMBL" id="MFD2598493.1"/>
    </source>
</evidence>
<dbReference type="EMBL" id="JBHUMA010000004">
    <property type="protein sequence ID" value="MFD2598493.1"/>
    <property type="molecule type" value="Genomic_DNA"/>
</dbReference>
<dbReference type="HAMAP" id="MF_00201">
    <property type="entry name" value="RecO"/>
    <property type="match status" value="1"/>
</dbReference>
<dbReference type="InterPro" id="IPR003717">
    <property type="entry name" value="RecO"/>
</dbReference>
<proteinExistence type="inferred from homology"/>
<evidence type="ECO:0000259" key="5">
    <source>
        <dbReference type="Pfam" id="PF11967"/>
    </source>
</evidence>
<dbReference type="Pfam" id="PF11967">
    <property type="entry name" value="RecO_N"/>
    <property type="match status" value="1"/>
</dbReference>
<comment type="function">
    <text evidence="4">Involved in DNA repair and RecF pathway recombination.</text>
</comment>
<comment type="similarity">
    <text evidence="4">Belongs to the RecO family.</text>
</comment>
<protein>
    <recommendedName>
        <fullName evidence="4">DNA repair protein RecO</fullName>
    </recommendedName>
    <alternativeName>
        <fullName evidence="4">Recombination protein O</fullName>
    </alternativeName>
</protein>
<evidence type="ECO:0000256" key="2">
    <source>
        <dbReference type="ARBA" id="ARBA00023172"/>
    </source>
</evidence>
<dbReference type="Proteomes" id="UP001597393">
    <property type="component" value="Unassembled WGS sequence"/>
</dbReference>
<dbReference type="RefSeq" id="WP_380868418.1">
    <property type="nucleotide sequence ID" value="NZ_JBHUMA010000004.1"/>
</dbReference>
<evidence type="ECO:0000313" key="7">
    <source>
        <dbReference type="Proteomes" id="UP001597393"/>
    </source>
</evidence>
<gene>
    <name evidence="4 6" type="primary">recO</name>
    <name evidence="6" type="ORF">ACFSQ3_05960</name>
</gene>
<keyword evidence="3 4" id="KW-0234">DNA repair</keyword>
<dbReference type="PANTHER" id="PTHR33991:SF1">
    <property type="entry name" value="DNA REPAIR PROTEIN RECO"/>
    <property type="match status" value="1"/>
</dbReference>
<name>A0ABW5NKQ7_9SPHI</name>
<keyword evidence="2 4" id="KW-0233">DNA recombination</keyword>
<evidence type="ECO:0000256" key="1">
    <source>
        <dbReference type="ARBA" id="ARBA00022763"/>
    </source>
</evidence>
<accession>A0ABW5NKQ7</accession>
<feature type="domain" description="DNA replication/recombination mediator RecO N-terminal" evidence="5">
    <location>
        <begin position="1"/>
        <end position="76"/>
    </location>
</feature>
<dbReference type="Pfam" id="PF02565">
    <property type="entry name" value="RecO_C"/>
    <property type="match status" value="1"/>
</dbReference>
<keyword evidence="7" id="KW-1185">Reference proteome</keyword>
<organism evidence="6 7">
    <name type="scientific">Sphingobacterium corticis</name>
    <dbReference type="NCBI Taxonomy" id="1812823"/>
    <lineage>
        <taxon>Bacteria</taxon>
        <taxon>Pseudomonadati</taxon>
        <taxon>Bacteroidota</taxon>
        <taxon>Sphingobacteriia</taxon>
        <taxon>Sphingobacteriales</taxon>
        <taxon>Sphingobacteriaceae</taxon>
        <taxon>Sphingobacterium</taxon>
    </lineage>
</organism>
<keyword evidence="1 4" id="KW-0227">DNA damage</keyword>
<reference evidence="7" key="1">
    <citation type="journal article" date="2019" name="Int. J. Syst. Evol. Microbiol.">
        <title>The Global Catalogue of Microorganisms (GCM) 10K type strain sequencing project: providing services to taxonomists for standard genome sequencing and annotation.</title>
        <authorList>
            <consortium name="The Broad Institute Genomics Platform"/>
            <consortium name="The Broad Institute Genome Sequencing Center for Infectious Disease"/>
            <person name="Wu L."/>
            <person name="Ma J."/>
        </authorList>
    </citation>
    <scope>NUCLEOTIDE SEQUENCE [LARGE SCALE GENOMIC DNA]</scope>
    <source>
        <strain evidence="7">KCTC 42248</strain>
    </source>
</reference>
<comment type="caution">
    <text evidence="6">The sequence shown here is derived from an EMBL/GenBank/DDBJ whole genome shotgun (WGS) entry which is preliminary data.</text>
</comment>